<evidence type="ECO:0000313" key="1">
    <source>
        <dbReference type="EMBL" id="RRT64576.1"/>
    </source>
</evidence>
<dbReference type="AlphaFoldDB" id="A0A426ZKR4"/>
<dbReference type="EMBL" id="AMZH03006137">
    <property type="protein sequence ID" value="RRT64576.1"/>
    <property type="molecule type" value="Genomic_DNA"/>
</dbReference>
<sequence>MGATSSCSPQEASILSTRQRSHAVYVSPAVYLRSCQVKEKKKKKKKKNEGLWRQEHLAFIMSPKQALLSSPQHHQAIES</sequence>
<protein>
    <submittedName>
        <fullName evidence="1">Uncharacterized protein</fullName>
    </submittedName>
</protein>
<name>A0A426ZKR4_ENSVE</name>
<accession>A0A426ZKR4</accession>
<reference evidence="1 2" key="1">
    <citation type="journal article" date="2014" name="Agronomy (Basel)">
        <title>A Draft Genome Sequence for Ensete ventricosum, the Drought-Tolerant Tree Against Hunger.</title>
        <authorList>
            <person name="Harrison J."/>
            <person name="Moore K.A."/>
            <person name="Paszkiewicz K."/>
            <person name="Jones T."/>
            <person name="Grant M."/>
            <person name="Ambacheew D."/>
            <person name="Muzemil S."/>
            <person name="Studholme D.J."/>
        </authorList>
    </citation>
    <scope>NUCLEOTIDE SEQUENCE [LARGE SCALE GENOMIC DNA]</scope>
</reference>
<evidence type="ECO:0000313" key="2">
    <source>
        <dbReference type="Proteomes" id="UP000287651"/>
    </source>
</evidence>
<comment type="caution">
    <text evidence="1">The sequence shown here is derived from an EMBL/GenBank/DDBJ whole genome shotgun (WGS) entry which is preliminary data.</text>
</comment>
<dbReference type="Proteomes" id="UP000287651">
    <property type="component" value="Unassembled WGS sequence"/>
</dbReference>
<gene>
    <name evidence="1" type="ORF">B296_00028146</name>
</gene>
<organism evidence="1 2">
    <name type="scientific">Ensete ventricosum</name>
    <name type="common">Abyssinian banana</name>
    <name type="synonym">Musa ensete</name>
    <dbReference type="NCBI Taxonomy" id="4639"/>
    <lineage>
        <taxon>Eukaryota</taxon>
        <taxon>Viridiplantae</taxon>
        <taxon>Streptophyta</taxon>
        <taxon>Embryophyta</taxon>
        <taxon>Tracheophyta</taxon>
        <taxon>Spermatophyta</taxon>
        <taxon>Magnoliopsida</taxon>
        <taxon>Liliopsida</taxon>
        <taxon>Zingiberales</taxon>
        <taxon>Musaceae</taxon>
        <taxon>Ensete</taxon>
    </lineage>
</organism>
<proteinExistence type="predicted"/>